<evidence type="ECO:0000313" key="3">
    <source>
        <dbReference type="EMBL" id="CAG9796260.1"/>
    </source>
</evidence>
<sequence>MNRLCTEQIPAPAQFPGRGSAEGAAWGAGPLLAGAGAALLAALLLLAALAYRRRGDINRVSFLPHAVALTSTDNKAYIPEMYEISPYATFSMSGGGGGGGPGVGGGTLRTFGRAEPELAAAPPHKHRSPTNTDEYTLSRAMTLMVRRSESDSDSSESPCAECNSSVSYRVPVAPSKEEMFRSVTDSSAESGSASAAASAAAGSAGSAVSAPSARARGGCGAHDKPRRRPRRHHAPPASRYLMPRRYNTISTFHWLVYT</sequence>
<name>A0A9N9RGH3_9NEOP</name>
<feature type="transmembrane region" description="Helical" evidence="2">
    <location>
        <begin position="31"/>
        <end position="51"/>
    </location>
</feature>
<accession>A0A9N9RGH3</accession>
<reference evidence="3" key="1">
    <citation type="submission" date="2021-12" db="EMBL/GenBank/DDBJ databases">
        <authorList>
            <person name="King R."/>
        </authorList>
    </citation>
    <scope>NUCLEOTIDE SEQUENCE</scope>
</reference>
<keyword evidence="4" id="KW-1185">Reference proteome</keyword>
<reference evidence="3" key="2">
    <citation type="submission" date="2022-10" db="EMBL/GenBank/DDBJ databases">
        <authorList>
            <consortium name="ENA_rothamsted_submissions"/>
            <consortium name="culmorum"/>
            <person name="King R."/>
        </authorList>
    </citation>
    <scope>NUCLEOTIDE SEQUENCE</scope>
</reference>
<dbReference type="EMBL" id="OU893340">
    <property type="protein sequence ID" value="CAG9796260.1"/>
    <property type="molecule type" value="Genomic_DNA"/>
</dbReference>
<feature type="region of interest" description="Disordered" evidence="1">
    <location>
        <begin position="118"/>
        <end position="137"/>
    </location>
</feature>
<dbReference type="Proteomes" id="UP001153714">
    <property type="component" value="Chromosome 9"/>
</dbReference>
<gene>
    <name evidence="3" type="ORF">DIATSA_LOCUS13461</name>
</gene>
<evidence type="ECO:0000313" key="4">
    <source>
        <dbReference type="Proteomes" id="UP001153714"/>
    </source>
</evidence>
<feature type="compositionally biased region" description="Basic residues" evidence="1">
    <location>
        <begin position="224"/>
        <end position="234"/>
    </location>
</feature>
<feature type="compositionally biased region" description="Low complexity" evidence="1">
    <location>
        <begin position="205"/>
        <end position="216"/>
    </location>
</feature>
<evidence type="ECO:0000256" key="1">
    <source>
        <dbReference type="SAM" id="MobiDB-lite"/>
    </source>
</evidence>
<organism evidence="3 4">
    <name type="scientific">Diatraea saccharalis</name>
    <name type="common">sugarcane borer</name>
    <dbReference type="NCBI Taxonomy" id="40085"/>
    <lineage>
        <taxon>Eukaryota</taxon>
        <taxon>Metazoa</taxon>
        <taxon>Ecdysozoa</taxon>
        <taxon>Arthropoda</taxon>
        <taxon>Hexapoda</taxon>
        <taxon>Insecta</taxon>
        <taxon>Pterygota</taxon>
        <taxon>Neoptera</taxon>
        <taxon>Endopterygota</taxon>
        <taxon>Lepidoptera</taxon>
        <taxon>Glossata</taxon>
        <taxon>Ditrysia</taxon>
        <taxon>Pyraloidea</taxon>
        <taxon>Crambidae</taxon>
        <taxon>Crambinae</taxon>
        <taxon>Diatraea</taxon>
    </lineage>
</organism>
<feature type="region of interest" description="Disordered" evidence="1">
    <location>
        <begin position="205"/>
        <end position="239"/>
    </location>
</feature>
<dbReference type="AlphaFoldDB" id="A0A9N9RGH3"/>
<dbReference type="OrthoDB" id="7483621at2759"/>
<proteinExistence type="predicted"/>
<feature type="region of interest" description="Disordered" evidence="1">
    <location>
        <begin position="145"/>
        <end position="165"/>
    </location>
</feature>
<keyword evidence="2" id="KW-0472">Membrane</keyword>
<keyword evidence="2" id="KW-1133">Transmembrane helix</keyword>
<protein>
    <submittedName>
        <fullName evidence="3">Uncharacterized protein</fullName>
    </submittedName>
</protein>
<keyword evidence="2" id="KW-0812">Transmembrane</keyword>
<evidence type="ECO:0000256" key="2">
    <source>
        <dbReference type="SAM" id="Phobius"/>
    </source>
</evidence>